<dbReference type="EMBL" id="JACIDU010000028">
    <property type="protein sequence ID" value="MBB4105732.1"/>
    <property type="molecule type" value="Genomic_DNA"/>
</dbReference>
<dbReference type="InterPro" id="IPR036046">
    <property type="entry name" value="Acylphosphatase-like_dom_sf"/>
</dbReference>
<evidence type="ECO:0000313" key="2">
    <source>
        <dbReference type="Proteomes" id="UP000584824"/>
    </source>
</evidence>
<proteinExistence type="predicted"/>
<gene>
    <name evidence="1" type="ORF">GGQ66_004320</name>
</gene>
<dbReference type="Proteomes" id="UP000584824">
    <property type="component" value="Unassembled WGS sequence"/>
</dbReference>
<evidence type="ECO:0000313" key="1">
    <source>
        <dbReference type="EMBL" id="MBB4105732.1"/>
    </source>
</evidence>
<dbReference type="RefSeq" id="WP_210287363.1">
    <property type="nucleotide sequence ID" value="NZ_JACIDU010000028.1"/>
</dbReference>
<accession>A0A7W6K5Z7</accession>
<dbReference type="AlphaFoldDB" id="A0A7W6K5Z7"/>
<comment type="caution">
    <text evidence="1">The sequence shown here is derived from an EMBL/GenBank/DDBJ whole genome shotgun (WGS) entry which is preliminary data.</text>
</comment>
<keyword evidence="2" id="KW-1185">Reference proteome</keyword>
<organism evidence="1 2">
    <name type="scientific">Allorhizobium borbori</name>
    <dbReference type="NCBI Taxonomy" id="485907"/>
    <lineage>
        <taxon>Bacteria</taxon>
        <taxon>Pseudomonadati</taxon>
        <taxon>Pseudomonadota</taxon>
        <taxon>Alphaproteobacteria</taxon>
        <taxon>Hyphomicrobiales</taxon>
        <taxon>Rhizobiaceae</taxon>
        <taxon>Rhizobium/Agrobacterium group</taxon>
        <taxon>Allorhizobium</taxon>
    </lineage>
</organism>
<sequence length="83" mass="9154">MRTNEAVQFVFEGSIRSDSFVGFARHRAARLDLHLTLGPCQDDRVALAIRGQNDLVDAFEMACSLGPQDCIVHDVHRIGGSQD</sequence>
<name>A0A7W6K5Z7_9HYPH</name>
<dbReference type="SUPFAM" id="SSF54975">
    <property type="entry name" value="Acylphosphatase/BLUF domain-like"/>
    <property type="match status" value="1"/>
</dbReference>
<protein>
    <submittedName>
        <fullName evidence="1">Acylphosphatase</fullName>
    </submittedName>
</protein>
<reference evidence="1 2" key="1">
    <citation type="submission" date="2020-08" db="EMBL/GenBank/DDBJ databases">
        <title>Genomic Encyclopedia of Type Strains, Phase IV (KMG-IV): sequencing the most valuable type-strain genomes for metagenomic binning, comparative biology and taxonomic classification.</title>
        <authorList>
            <person name="Goeker M."/>
        </authorList>
    </citation>
    <scope>NUCLEOTIDE SEQUENCE [LARGE SCALE GENOMIC DNA]</scope>
    <source>
        <strain evidence="1 2">DSM 26385</strain>
    </source>
</reference>